<dbReference type="AlphaFoldDB" id="A0AAW2YPT7"/>
<evidence type="ECO:0000313" key="15">
    <source>
        <dbReference type="EMBL" id="KAL0479079.1"/>
    </source>
</evidence>
<dbReference type="Gene3D" id="2.70.20.10">
    <property type="entry name" value="Topoisomerase I, domain 3"/>
    <property type="match status" value="1"/>
</dbReference>
<keyword evidence="16" id="KW-1185">Reference proteome</keyword>
<dbReference type="InterPro" id="IPR003602">
    <property type="entry name" value="Topo_IA_DNA-bd_dom"/>
</dbReference>
<dbReference type="InterPro" id="IPR013825">
    <property type="entry name" value="Topo_IA_cen_sub2"/>
</dbReference>
<dbReference type="GO" id="GO:0006265">
    <property type="term" value="P:DNA topological change"/>
    <property type="evidence" value="ECO:0007669"/>
    <property type="project" value="InterPro"/>
</dbReference>
<dbReference type="Pfam" id="PF06839">
    <property type="entry name" value="Zn_ribbon_GRF"/>
    <property type="match status" value="1"/>
</dbReference>
<evidence type="ECO:0000256" key="2">
    <source>
        <dbReference type="ARBA" id="ARBA00009446"/>
    </source>
</evidence>
<organism evidence="15 16">
    <name type="scientific">Acrasis kona</name>
    <dbReference type="NCBI Taxonomy" id="1008807"/>
    <lineage>
        <taxon>Eukaryota</taxon>
        <taxon>Discoba</taxon>
        <taxon>Heterolobosea</taxon>
        <taxon>Tetramitia</taxon>
        <taxon>Eutetramitia</taxon>
        <taxon>Acrasidae</taxon>
        <taxon>Acrasis</taxon>
    </lineage>
</organism>
<feature type="compositionally biased region" description="Gly residues" evidence="12">
    <location>
        <begin position="676"/>
        <end position="685"/>
    </location>
</feature>
<gene>
    <name evidence="15" type="ORF">AKO1_007895</name>
</gene>
<keyword evidence="6" id="KW-0862">Zinc</keyword>
<dbReference type="InterPro" id="IPR013824">
    <property type="entry name" value="Topo_IA_cen_sub1"/>
</dbReference>
<dbReference type="Gene3D" id="1.10.460.10">
    <property type="entry name" value="Topoisomerase I, domain 2"/>
    <property type="match status" value="1"/>
</dbReference>
<evidence type="ECO:0000256" key="9">
    <source>
        <dbReference type="ARBA" id="ARBA00023235"/>
    </source>
</evidence>
<dbReference type="GO" id="GO:0003917">
    <property type="term" value="F:DNA topoisomerase type I (single strand cut, ATP-independent) activity"/>
    <property type="evidence" value="ECO:0007669"/>
    <property type="project" value="UniProtKB-EC"/>
</dbReference>
<evidence type="ECO:0000256" key="1">
    <source>
        <dbReference type="ARBA" id="ARBA00000213"/>
    </source>
</evidence>
<dbReference type="CDD" id="cd00186">
    <property type="entry name" value="TOP1Ac"/>
    <property type="match status" value="1"/>
</dbReference>
<comment type="caution">
    <text evidence="15">The sequence shown here is derived from an EMBL/GenBank/DDBJ whole genome shotgun (WGS) entry which is preliminary data.</text>
</comment>
<dbReference type="InterPro" id="IPR023405">
    <property type="entry name" value="Topo_IA_core_domain"/>
</dbReference>
<evidence type="ECO:0000256" key="12">
    <source>
        <dbReference type="SAM" id="MobiDB-lite"/>
    </source>
</evidence>
<dbReference type="InterPro" id="IPR003601">
    <property type="entry name" value="Topo_IA_2"/>
</dbReference>
<dbReference type="SUPFAM" id="SSF56712">
    <property type="entry name" value="Prokaryotic type I DNA topoisomerase"/>
    <property type="match status" value="1"/>
</dbReference>
<keyword evidence="4" id="KW-0479">Metal-binding</keyword>
<comment type="function">
    <text evidence="11">Introduces a single-strand break via transesterification at a target site in duplex DNA. Releases the supercoiling and torsional tension of DNA introduced during the DNA replication and transcription by transiently cleaving and rejoining one strand of the DNA duplex. The scissile phosphodiester is attacked by the catalytic tyrosine of the enzyme, resulting in the formation of a DNA-(5'-phosphotyrosyl)-enzyme intermediate and the expulsion of a 3'-OH DNA strand.</text>
</comment>
<dbReference type="InterPro" id="IPR000380">
    <property type="entry name" value="Topo_IA"/>
</dbReference>
<evidence type="ECO:0000256" key="4">
    <source>
        <dbReference type="ARBA" id="ARBA00022723"/>
    </source>
</evidence>
<reference evidence="15 16" key="1">
    <citation type="submission" date="2024-03" db="EMBL/GenBank/DDBJ databases">
        <title>The Acrasis kona genome and developmental transcriptomes reveal deep origins of eukaryotic multicellular pathways.</title>
        <authorList>
            <person name="Sheikh S."/>
            <person name="Fu C.-J."/>
            <person name="Brown M.W."/>
            <person name="Baldauf S.L."/>
        </authorList>
    </citation>
    <scope>NUCLEOTIDE SEQUENCE [LARGE SCALE GENOMIC DNA]</scope>
    <source>
        <strain evidence="15 16">ATCC MYA-3509</strain>
    </source>
</reference>
<feature type="region of interest" description="Disordered" evidence="12">
    <location>
        <begin position="676"/>
        <end position="742"/>
    </location>
</feature>
<dbReference type="InterPro" id="IPR013497">
    <property type="entry name" value="Topo_IA_cen"/>
</dbReference>
<keyword evidence="8 11" id="KW-0238">DNA-binding</keyword>
<feature type="domain" description="Topo IA-type catalytic" evidence="14">
    <location>
        <begin position="8"/>
        <end position="431"/>
    </location>
</feature>
<dbReference type="InterPro" id="IPR013826">
    <property type="entry name" value="Topo_IA_cen_sub3"/>
</dbReference>
<comment type="catalytic activity">
    <reaction evidence="1 11">
        <text>ATP-independent breakage of single-stranded DNA, followed by passage and rejoining.</text>
        <dbReference type="EC" id="5.6.2.1"/>
    </reaction>
</comment>
<keyword evidence="9 11" id="KW-0413">Isomerase</keyword>
<dbReference type="FunFam" id="1.10.290.10:FF:000001">
    <property type="entry name" value="DNA topoisomerase"/>
    <property type="match status" value="1"/>
</dbReference>
<comment type="similarity">
    <text evidence="2 11">Belongs to the type IA topoisomerase family.</text>
</comment>
<dbReference type="PRINTS" id="PR00417">
    <property type="entry name" value="PRTPISMRASEI"/>
</dbReference>
<evidence type="ECO:0000256" key="10">
    <source>
        <dbReference type="PROSITE-ProRule" id="PRU01343"/>
    </source>
</evidence>
<name>A0AAW2YPT7_9EUKA</name>
<evidence type="ECO:0000256" key="7">
    <source>
        <dbReference type="ARBA" id="ARBA00023029"/>
    </source>
</evidence>
<dbReference type="EC" id="5.6.2.1" evidence="3 11"/>
<evidence type="ECO:0000256" key="8">
    <source>
        <dbReference type="ARBA" id="ARBA00023125"/>
    </source>
</evidence>
<evidence type="ECO:0000256" key="6">
    <source>
        <dbReference type="ARBA" id="ARBA00022833"/>
    </source>
</evidence>
<dbReference type="Pfam" id="PF01396">
    <property type="entry name" value="Zn_ribbon_Top1"/>
    <property type="match status" value="1"/>
</dbReference>
<dbReference type="Gene3D" id="1.10.290.10">
    <property type="entry name" value="Topoisomerase I, domain 4"/>
    <property type="match status" value="1"/>
</dbReference>
<evidence type="ECO:0000313" key="16">
    <source>
        <dbReference type="Proteomes" id="UP001431209"/>
    </source>
</evidence>
<dbReference type="PROSITE" id="PS52039">
    <property type="entry name" value="TOPO_IA_2"/>
    <property type="match status" value="1"/>
</dbReference>
<dbReference type="GO" id="GO:0006281">
    <property type="term" value="P:DNA repair"/>
    <property type="evidence" value="ECO:0007669"/>
    <property type="project" value="TreeGrafter"/>
</dbReference>
<dbReference type="GO" id="GO:0005634">
    <property type="term" value="C:nucleus"/>
    <property type="evidence" value="ECO:0007669"/>
    <property type="project" value="TreeGrafter"/>
</dbReference>
<accession>A0AAW2YPT7</accession>
<dbReference type="EMBL" id="JAOPGA020000496">
    <property type="protein sequence ID" value="KAL0479079.1"/>
    <property type="molecule type" value="Genomic_DNA"/>
</dbReference>
<dbReference type="Pfam" id="PF01131">
    <property type="entry name" value="Topoisom_bac"/>
    <property type="match status" value="1"/>
</dbReference>
<dbReference type="PANTHER" id="PTHR11390:SF21">
    <property type="entry name" value="DNA TOPOISOMERASE 3-ALPHA"/>
    <property type="match status" value="1"/>
</dbReference>
<keyword evidence="5 10" id="KW-0863">Zinc-finger</keyword>
<evidence type="ECO:0000256" key="11">
    <source>
        <dbReference type="RuleBase" id="RU362092"/>
    </source>
</evidence>
<dbReference type="GO" id="GO:0006310">
    <property type="term" value="P:DNA recombination"/>
    <property type="evidence" value="ECO:0007669"/>
    <property type="project" value="TreeGrafter"/>
</dbReference>
<dbReference type="SMART" id="SM00437">
    <property type="entry name" value="TOP1Ac"/>
    <property type="match status" value="1"/>
</dbReference>
<dbReference type="GO" id="GO:0003677">
    <property type="term" value="F:DNA binding"/>
    <property type="evidence" value="ECO:0007669"/>
    <property type="project" value="UniProtKB-KW"/>
</dbReference>
<proteinExistence type="inferred from homology"/>
<dbReference type="InterPro" id="IPR010666">
    <property type="entry name" value="Znf_GRF"/>
</dbReference>
<dbReference type="GO" id="GO:0008270">
    <property type="term" value="F:zinc ion binding"/>
    <property type="evidence" value="ECO:0007669"/>
    <property type="project" value="UniProtKB-KW"/>
</dbReference>
<dbReference type="PROSITE" id="PS51999">
    <property type="entry name" value="ZF_GRF"/>
    <property type="match status" value="1"/>
</dbReference>
<evidence type="ECO:0000259" key="14">
    <source>
        <dbReference type="PROSITE" id="PS52039"/>
    </source>
</evidence>
<feature type="domain" description="GRF-type" evidence="13">
    <location>
        <begin position="750"/>
        <end position="792"/>
    </location>
</feature>
<dbReference type="SMART" id="SM00436">
    <property type="entry name" value="TOP1Bc"/>
    <property type="match status" value="1"/>
</dbReference>
<keyword evidence="7 11" id="KW-0799">Topoisomerase</keyword>
<protein>
    <recommendedName>
        <fullName evidence="3 11">DNA topoisomerase</fullName>
        <ecNumber evidence="3 11">5.6.2.1</ecNumber>
    </recommendedName>
</protein>
<dbReference type="GO" id="GO:0031422">
    <property type="term" value="C:RecQ family helicase-topoisomerase III complex"/>
    <property type="evidence" value="ECO:0007669"/>
    <property type="project" value="TreeGrafter"/>
</dbReference>
<dbReference type="Proteomes" id="UP001431209">
    <property type="component" value="Unassembled WGS sequence"/>
</dbReference>
<dbReference type="InterPro" id="IPR013498">
    <property type="entry name" value="Topo_IA_Znf"/>
</dbReference>
<dbReference type="PANTHER" id="PTHR11390">
    <property type="entry name" value="PROKARYOTIC DNA TOPOISOMERASE"/>
    <property type="match status" value="1"/>
</dbReference>
<evidence type="ECO:0000256" key="3">
    <source>
        <dbReference type="ARBA" id="ARBA00012891"/>
    </source>
</evidence>
<evidence type="ECO:0000259" key="13">
    <source>
        <dbReference type="PROSITE" id="PS51999"/>
    </source>
</evidence>
<sequence>METLVAPNERDSEAVEARQEIDLRIGAAFTRWQTMRLKEKFAGMPEKPISYGPCQFPTLGFVVQRYLRIKNFEPQDFWNIQCTHIKDKATAEFQWKRGRLFDRLSCLVLYEMCVDDGEAVVTKIQKKEKKKWKPLPLHTVNLQLLATRKLRISAIETMQKAEELYNQGFISYPRTETNKFTMSDEELKALANEHVQNQDYGDYASSIVDGTMYFRPRAGNSDDKAHPPIHPIKALNGNVERKTAELYELIVRHFLACCSKDALGHETNITINIANEEFNCKGLMISEKNYLDVYKYEYWTDKNIPVFVDNERFKPTSLLMKQGKTHAPPLLNEGDLVSLMDKNQIGTDATMAQHIDTIHNRGYIIKKEPNNTLEPTDLGLALVQGYDAIGYDLAKPNLRAKMESDMMCISRGEMTRDAVLRSNLEMYKNVFLQVSRKANILDNYVAKFFRPFGDDGQPAQLVQARFSRCGACGQMMDLKSQGDTNRVLVCDRCDKRHIVPRTGDLRPHQHTCPLCQFQIMEIFNPKTNKTHTTCPYCFKNPPQQDDGESYVNGFRCFNCSANCPMATKRREDVVADKCDVCKNGPMTLRTTNTNKVYVGCKSYPNCKHSVWLPTSKEITMTNLQCNTCRNRGKVYKLRFLFDHGQAPQSVGPERITCVFCDQSDLAQLIQRSGMEAVGGGNGGGVQINRQRRNSPPPAQQRPQIQQRPQLEYRPQPQQQQQRNNQPAYNHDNNAYGKRGRNNVDNRPPKCHCGLVCLQLTCKQGANEGRKFWKCPKNSNDASKCNQFIWDDE</sequence>
<feature type="non-terminal residue" evidence="15">
    <location>
        <position position="792"/>
    </location>
</feature>
<feature type="compositionally biased region" description="Low complexity" evidence="12">
    <location>
        <begin position="700"/>
        <end position="726"/>
    </location>
</feature>
<evidence type="ECO:0000256" key="5">
    <source>
        <dbReference type="ARBA" id="ARBA00022771"/>
    </source>
</evidence>